<dbReference type="Proteomes" id="UP001041814">
    <property type="component" value="Unassembled WGS sequence"/>
</dbReference>
<gene>
    <name evidence="5" type="ORF">CKO43_02700</name>
</gene>
<comment type="subcellular location">
    <subcellularLocation>
        <location evidence="1">Cell outer membrane</location>
    </subcellularLocation>
</comment>
<name>A0ABS1DP01_RUBGE</name>
<feature type="chain" id="PRO_5045126571" description="Outer membrane protein beta-barrel domain-containing protein" evidence="3">
    <location>
        <begin position="20"/>
        <end position="177"/>
    </location>
</feature>
<protein>
    <recommendedName>
        <fullName evidence="4">Outer membrane protein beta-barrel domain-containing protein</fullName>
    </recommendedName>
</protein>
<evidence type="ECO:0000256" key="2">
    <source>
        <dbReference type="ARBA" id="ARBA00022729"/>
    </source>
</evidence>
<keyword evidence="6" id="KW-1185">Reference proteome</keyword>
<dbReference type="Gene3D" id="2.40.160.20">
    <property type="match status" value="1"/>
</dbReference>
<accession>A0ABS1DP01</accession>
<dbReference type="PROSITE" id="PS00695">
    <property type="entry name" value="ENT_VIR_OMP_2"/>
    <property type="match status" value="1"/>
</dbReference>
<proteinExistence type="predicted"/>
<organism evidence="5 6">
    <name type="scientific">Rubrivivax gelatinosus</name>
    <name type="common">Rhodocyclus gelatinosus</name>
    <name type="synonym">Rhodopseudomonas gelatinosa</name>
    <dbReference type="NCBI Taxonomy" id="28068"/>
    <lineage>
        <taxon>Bacteria</taxon>
        <taxon>Pseudomonadati</taxon>
        <taxon>Pseudomonadota</taxon>
        <taxon>Betaproteobacteria</taxon>
        <taxon>Burkholderiales</taxon>
        <taxon>Sphaerotilaceae</taxon>
        <taxon>Rubrivivax</taxon>
    </lineage>
</organism>
<dbReference type="InterPro" id="IPR000758">
    <property type="entry name" value="Enterovir_OMP"/>
</dbReference>
<dbReference type="InterPro" id="IPR027385">
    <property type="entry name" value="Beta-barrel_OMP"/>
</dbReference>
<dbReference type="SUPFAM" id="SSF56925">
    <property type="entry name" value="OMPA-like"/>
    <property type="match status" value="1"/>
</dbReference>
<dbReference type="InterPro" id="IPR011250">
    <property type="entry name" value="OMP/PagP_B-barrel"/>
</dbReference>
<evidence type="ECO:0000256" key="1">
    <source>
        <dbReference type="ARBA" id="ARBA00004442"/>
    </source>
</evidence>
<dbReference type="Pfam" id="PF13505">
    <property type="entry name" value="OMP_b-brl"/>
    <property type="match status" value="1"/>
</dbReference>
<evidence type="ECO:0000313" key="5">
    <source>
        <dbReference type="EMBL" id="MBK1711687.1"/>
    </source>
</evidence>
<evidence type="ECO:0000259" key="4">
    <source>
        <dbReference type="Pfam" id="PF13505"/>
    </source>
</evidence>
<reference evidence="5" key="2">
    <citation type="journal article" date="2020" name="Microorganisms">
        <title>Osmotic Adaptation and Compatible Solute Biosynthesis of Phototrophic Bacteria as Revealed from Genome Analyses.</title>
        <authorList>
            <person name="Imhoff J.F."/>
            <person name="Rahn T."/>
            <person name="Kunzel S."/>
            <person name="Keller A."/>
            <person name="Neulinger S.C."/>
        </authorList>
    </citation>
    <scope>NUCLEOTIDE SEQUENCE</scope>
    <source>
        <strain evidence="5">IM 151</strain>
    </source>
</reference>
<evidence type="ECO:0000256" key="3">
    <source>
        <dbReference type="SAM" id="SignalP"/>
    </source>
</evidence>
<dbReference type="EMBL" id="NRRU01000006">
    <property type="protein sequence ID" value="MBK1711687.1"/>
    <property type="molecule type" value="Genomic_DNA"/>
</dbReference>
<keyword evidence="2 3" id="KW-0732">Signal</keyword>
<feature type="signal peptide" evidence="3">
    <location>
        <begin position="1"/>
        <end position="19"/>
    </location>
</feature>
<comment type="caution">
    <text evidence="5">The sequence shown here is derived from an EMBL/GenBank/DDBJ whole genome shotgun (WGS) entry which is preliminary data.</text>
</comment>
<sequence>MKKIAMIAAAVLACGAAQAQTNASPIYGEIGYSLLTADVAGTDFDLGAVRAILGYDVHPNVAIEAMFAVGTSDDSLSSGGDTFKIKLQHSYGLYLKPKVEVADGLELFGRIGYVESKLKATLVGYGSATNSDNDVSFGVGAKYAFSKSMYGVIDYMRYYNKDDIKVDGFTLGFGYRF</sequence>
<evidence type="ECO:0000313" key="6">
    <source>
        <dbReference type="Proteomes" id="UP001041814"/>
    </source>
</evidence>
<feature type="domain" description="Outer membrane protein beta-barrel" evidence="4">
    <location>
        <begin position="7"/>
        <end position="177"/>
    </location>
</feature>
<reference evidence="5" key="1">
    <citation type="submission" date="2017-08" db="EMBL/GenBank/DDBJ databases">
        <authorList>
            <person name="Imhoff J.F."/>
            <person name="Rahn T."/>
            <person name="Kuenzel S."/>
            <person name="Neulinger S.C."/>
        </authorList>
    </citation>
    <scope>NUCLEOTIDE SEQUENCE</scope>
    <source>
        <strain evidence="5">IM 151</strain>
    </source>
</reference>